<dbReference type="Proteomes" id="UP000199400">
    <property type="component" value="Unassembled WGS sequence"/>
</dbReference>
<sequence>MMLARDALRESTTRTLLVGLLLSCTATAPTGDRPAEVPAPPVLPAASPAVEVPEAPTRASTVLFVSGKDGALVPVACHLGDALESDPERCLAGVAVGDEVASEGLLNAPGGQTATVLGRVVARTCEPAPALTVAVPATRWGRFQIWPAARSGAIRPLADHAPSDAERAQVLALIPAEARRIAVENASRYDPITAGRVDLDGDGRDEQLYSIDVASTFDAQEEGLPGGFVFDALAVRWSATGELALSLTFDGSIRIDRVTDLDHDGRAELLFMDAGRYQLIVSEGRTLRRLGTPRCVF</sequence>
<accession>A0A1I1XKP4</accession>
<keyword evidence="2" id="KW-1185">Reference proteome</keyword>
<organism evidence="1 2">
    <name type="scientific">Nannocystis exedens</name>
    <dbReference type="NCBI Taxonomy" id="54"/>
    <lineage>
        <taxon>Bacteria</taxon>
        <taxon>Pseudomonadati</taxon>
        <taxon>Myxococcota</taxon>
        <taxon>Polyangia</taxon>
        <taxon>Nannocystales</taxon>
        <taxon>Nannocystaceae</taxon>
        <taxon>Nannocystis</taxon>
    </lineage>
</organism>
<gene>
    <name evidence="1" type="ORF">SAMN02745121_02837</name>
</gene>
<dbReference type="EMBL" id="FOMX01000008">
    <property type="protein sequence ID" value="SFE06313.1"/>
    <property type="molecule type" value="Genomic_DNA"/>
</dbReference>
<evidence type="ECO:0000313" key="2">
    <source>
        <dbReference type="Proteomes" id="UP000199400"/>
    </source>
</evidence>
<name>A0A1I1XKP4_9BACT</name>
<evidence type="ECO:0000313" key="1">
    <source>
        <dbReference type="EMBL" id="SFE06313.1"/>
    </source>
</evidence>
<proteinExistence type="predicted"/>
<dbReference type="RefSeq" id="WP_096331304.1">
    <property type="nucleotide sequence ID" value="NZ_FOMX01000008.1"/>
</dbReference>
<protein>
    <submittedName>
        <fullName evidence="1">Uncharacterized protein</fullName>
    </submittedName>
</protein>
<dbReference type="AlphaFoldDB" id="A0A1I1XKP4"/>
<reference evidence="2" key="1">
    <citation type="submission" date="2016-10" db="EMBL/GenBank/DDBJ databases">
        <authorList>
            <person name="Varghese N."/>
            <person name="Submissions S."/>
        </authorList>
    </citation>
    <scope>NUCLEOTIDE SEQUENCE [LARGE SCALE GENOMIC DNA]</scope>
    <source>
        <strain evidence="2">ATCC 25963</strain>
    </source>
</reference>